<evidence type="ECO:0000256" key="8">
    <source>
        <dbReference type="SAM" id="Phobius"/>
    </source>
</evidence>
<dbReference type="GO" id="GO:0005635">
    <property type="term" value="C:nuclear envelope"/>
    <property type="evidence" value="ECO:0007669"/>
    <property type="project" value="TreeGrafter"/>
</dbReference>
<feature type="transmembrane region" description="Helical" evidence="8">
    <location>
        <begin position="110"/>
        <end position="130"/>
    </location>
</feature>
<evidence type="ECO:0000256" key="4">
    <source>
        <dbReference type="ARBA" id="ARBA00022989"/>
    </source>
</evidence>
<dbReference type="PRINTS" id="PR01035">
    <property type="entry name" value="TCRTETA"/>
</dbReference>
<evidence type="ECO:0000256" key="2">
    <source>
        <dbReference type="ARBA" id="ARBA00022475"/>
    </source>
</evidence>
<dbReference type="PANTHER" id="PTHR24002">
    <property type="entry name" value="SOLUTE CARRIER FAMILY 22 MEMBER 18"/>
    <property type="match status" value="1"/>
</dbReference>
<feature type="domain" description="Major facilitator superfamily (MFS) profile" evidence="9">
    <location>
        <begin position="76"/>
        <end position="457"/>
    </location>
</feature>
<evidence type="ECO:0000256" key="5">
    <source>
        <dbReference type="ARBA" id="ARBA00023136"/>
    </source>
</evidence>
<dbReference type="CDD" id="cd17331">
    <property type="entry name" value="MFS_SLC22A18"/>
    <property type="match status" value="1"/>
</dbReference>
<comment type="subcellular location">
    <subcellularLocation>
        <location evidence="1">Apical cell membrane</location>
        <topology evidence="1">Multi-pass membrane protein</topology>
    </subcellularLocation>
</comment>
<feature type="transmembrane region" description="Helical" evidence="8">
    <location>
        <begin position="344"/>
        <end position="361"/>
    </location>
</feature>
<evidence type="ECO:0000256" key="7">
    <source>
        <dbReference type="ARBA" id="ARBA00093348"/>
    </source>
</evidence>
<gene>
    <name evidence="10" type="ORF">CUNI_LOCUS8583</name>
</gene>
<feature type="transmembrane region" description="Helical" evidence="8">
    <location>
        <begin position="435"/>
        <end position="452"/>
    </location>
</feature>
<evidence type="ECO:0000256" key="1">
    <source>
        <dbReference type="ARBA" id="ARBA00004424"/>
    </source>
</evidence>
<dbReference type="Pfam" id="PF07690">
    <property type="entry name" value="MFS_1"/>
    <property type="match status" value="1"/>
</dbReference>
<organism evidence="10 11">
    <name type="scientific">Candidula unifasciata</name>
    <dbReference type="NCBI Taxonomy" id="100452"/>
    <lineage>
        <taxon>Eukaryota</taxon>
        <taxon>Metazoa</taxon>
        <taxon>Spiralia</taxon>
        <taxon>Lophotrochozoa</taxon>
        <taxon>Mollusca</taxon>
        <taxon>Gastropoda</taxon>
        <taxon>Heterobranchia</taxon>
        <taxon>Euthyneura</taxon>
        <taxon>Panpulmonata</taxon>
        <taxon>Eupulmonata</taxon>
        <taxon>Stylommatophora</taxon>
        <taxon>Helicina</taxon>
        <taxon>Helicoidea</taxon>
        <taxon>Geomitridae</taxon>
        <taxon>Candidula</taxon>
    </lineage>
</organism>
<dbReference type="InterPro" id="IPR036259">
    <property type="entry name" value="MFS_trans_sf"/>
</dbReference>
<protein>
    <recommendedName>
        <fullName evidence="6">Organic cation transporter-like protein 2</fullName>
    </recommendedName>
</protein>
<proteinExistence type="predicted"/>
<sequence>MTDYKPSSSVTKRNLTMSSHFTDADSMLEDESDYREIYVNSNVTVEHHQHSPPPGGSERRTDGSEVIVLGYHFDRVVLVTHFNIFLYSCAFWIQQAVVPYLSKELGADPVIFGYLQTSFAVVQLAGGPLFGRFGDLFGSRLAMMLAFAASALSYFLLSVSTNLPLLFLSRLPSVFMHAMQGGQMIVTDISSSEKRADAIGKLGISYGIGMVIGPVIGGLLARMFSLDKAAIVACLLSIISILITYICVPVVTKRAIAKDHEQNVFNVRKISQLLMAPGAMFLLCIKLATGVPIGIFQSMFSIVALDTFKLSAEHNSYIMSYIGVMAMLVQGVGIGIVTKKLSELNILFGSACILVVGYLLLSLVTTIWQMCLVFIPLIMGLTFQNVLTTSALTHTVSDSDTGAMLGLSMAVNSFIRSLSPTVGGYMLREFGFKSFGYLGFITSSLVVVVLFVKKQNENH</sequence>
<dbReference type="GO" id="GO:0022857">
    <property type="term" value="F:transmembrane transporter activity"/>
    <property type="evidence" value="ECO:0007669"/>
    <property type="project" value="InterPro"/>
</dbReference>
<dbReference type="GO" id="GO:0016324">
    <property type="term" value="C:apical plasma membrane"/>
    <property type="evidence" value="ECO:0007669"/>
    <property type="project" value="UniProtKB-SubCell"/>
</dbReference>
<dbReference type="PROSITE" id="PS50850">
    <property type="entry name" value="MFS"/>
    <property type="match status" value="1"/>
</dbReference>
<evidence type="ECO:0000313" key="11">
    <source>
        <dbReference type="Proteomes" id="UP000678393"/>
    </source>
</evidence>
<keyword evidence="4 8" id="KW-1133">Transmembrane helix</keyword>
<dbReference type="EMBL" id="CAJHNH020001425">
    <property type="protein sequence ID" value="CAG5123025.1"/>
    <property type="molecule type" value="Genomic_DNA"/>
</dbReference>
<dbReference type="SUPFAM" id="SSF103473">
    <property type="entry name" value="MFS general substrate transporter"/>
    <property type="match status" value="1"/>
</dbReference>
<dbReference type="Gene3D" id="1.20.1250.20">
    <property type="entry name" value="MFS general substrate transporter like domains"/>
    <property type="match status" value="1"/>
</dbReference>
<keyword evidence="2" id="KW-1003">Cell membrane</keyword>
<feature type="transmembrane region" description="Helical" evidence="8">
    <location>
        <begin position="76"/>
        <end position="98"/>
    </location>
</feature>
<evidence type="ECO:0000259" key="9">
    <source>
        <dbReference type="PROSITE" id="PS50850"/>
    </source>
</evidence>
<accession>A0A8S3Z4W0</accession>
<evidence type="ECO:0000313" key="10">
    <source>
        <dbReference type="EMBL" id="CAG5123025.1"/>
    </source>
</evidence>
<evidence type="ECO:0000256" key="3">
    <source>
        <dbReference type="ARBA" id="ARBA00022692"/>
    </source>
</evidence>
<comment type="function">
    <text evidence="7">May act as a transporter of organic cations based on a proton efflux antiport mechanism. May play a role in the transport of chloroquine and quinidine-related compounds in kidney. Plays a role in the regulation of lipid metabolism.</text>
</comment>
<feature type="transmembrane region" description="Helical" evidence="8">
    <location>
        <begin position="203"/>
        <end position="224"/>
    </location>
</feature>
<keyword evidence="11" id="KW-1185">Reference proteome</keyword>
<name>A0A8S3Z4W0_9EUPU</name>
<feature type="transmembrane region" description="Helical" evidence="8">
    <location>
        <begin position="273"/>
        <end position="296"/>
    </location>
</feature>
<dbReference type="PANTHER" id="PTHR24002:SF3">
    <property type="entry name" value="SOLUTE CARRIER FAMILY 22 MEMBER 18"/>
    <property type="match status" value="1"/>
</dbReference>
<dbReference type="InterPro" id="IPR011701">
    <property type="entry name" value="MFS"/>
</dbReference>
<keyword evidence="5 8" id="KW-0472">Membrane</keyword>
<keyword evidence="3 8" id="KW-0812">Transmembrane</keyword>
<dbReference type="OrthoDB" id="440553at2759"/>
<dbReference type="InterPro" id="IPR001958">
    <property type="entry name" value="Tet-R_TetA/multi-R_MdtG-like"/>
</dbReference>
<reference evidence="10" key="1">
    <citation type="submission" date="2021-04" db="EMBL/GenBank/DDBJ databases">
        <authorList>
            <consortium name="Molecular Ecology Group"/>
        </authorList>
    </citation>
    <scope>NUCLEOTIDE SEQUENCE</scope>
</reference>
<evidence type="ECO:0000256" key="6">
    <source>
        <dbReference type="ARBA" id="ARBA00078639"/>
    </source>
</evidence>
<comment type="caution">
    <text evidence="10">The sequence shown here is derived from an EMBL/GenBank/DDBJ whole genome shotgun (WGS) entry which is preliminary data.</text>
</comment>
<dbReference type="Proteomes" id="UP000678393">
    <property type="component" value="Unassembled WGS sequence"/>
</dbReference>
<feature type="transmembrane region" description="Helical" evidence="8">
    <location>
        <begin position="316"/>
        <end position="337"/>
    </location>
</feature>
<dbReference type="FunFam" id="1.20.1250.20:FF:000297">
    <property type="entry name" value="Solute carrier family 22 member 18"/>
    <property type="match status" value="1"/>
</dbReference>
<dbReference type="AlphaFoldDB" id="A0A8S3Z4W0"/>
<dbReference type="InterPro" id="IPR020846">
    <property type="entry name" value="MFS_dom"/>
</dbReference>
<feature type="transmembrane region" description="Helical" evidence="8">
    <location>
        <begin position="230"/>
        <end position="252"/>
    </location>
</feature>